<proteinExistence type="predicted"/>
<protein>
    <submittedName>
        <fullName evidence="2">Uncharacterized protein</fullName>
    </submittedName>
</protein>
<dbReference type="AlphaFoldDB" id="A0A1Y1QAS7"/>
<feature type="transmembrane region" description="Helical" evidence="1">
    <location>
        <begin position="54"/>
        <end position="71"/>
    </location>
</feature>
<keyword evidence="1" id="KW-1133">Transmembrane helix</keyword>
<evidence type="ECO:0000256" key="1">
    <source>
        <dbReference type="SAM" id="Phobius"/>
    </source>
</evidence>
<sequence>MMRPTLANIRDFERRINYEKVFVHAGIALHAIGLAFMLAMFAAYTELSGIAETWAKLPVFGVYIFVAFFGADGVTSGKPARFAWATVTNFIIIFTF</sequence>
<evidence type="ECO:0000313" key="3">
    <source>
        <dbReference type="Proteomes" id="UP000192491"/>
    </source>
</evidence>
<comment type="caution">
    <text evidence="2">The sequence shown here is derived from an EMBL/GenBank/DDBJ whole genome shotgun (WGS) entry which is preliminary data.</text>
</comment>
<feature type="transmembrane region" description="Helical" evidence="1">
    <location>
        <begin position="21"/>
        <end position="42"/>
    </location>
</feature>
<organism evidence="2 3">
    <name type="scientific">Thiothrix lacustris</name>
    <dbReference type="NCBI Taxonomy" id="525917"/>
    <lineage>
        <taxon>Bacteria</taxon>
        <taxon>Pseudomonadati</taxon>
        <taxon>Pseudomonadota</taxon>
        <taxon>Gammaproteobacteria</taxon>
        <taxon>Thiotrichales</taxon>
        <taxon>Thiotrichaceae</taxon>
        <taxon>Thiothrix</taxon>
    </lineage>
</organism>
<evidence type="ECO:0000313" key="2">
    <source>
        <dbReference type="EMBL" id="OQX01592.1"/>
    </source>
</evidence>
<keyword evidence="1" id="KW-0812">Transmembrane</keyword>
<dbReference type="EMBL" id="MTEJ01000564">
    <property type="protein sequence ID" value="OQX01592.1"/>
    <property type="molecule type" value="Genomic_DNA"/>
</dbReference>
<gene>
    <name evidence="2" type="ORF">BWK73_45520</name>
</gene>
<keyword evidence="1" id="KW-0472">Membrane</keyword>
<reference evidence="2 3" key="1">
    <citation type="submission" date="2017-01" db="EMBL/GenBank/DDBJ databases">
        <title>Novel large sulfur bacteria in the metagenomes of groundwater-fed chemosynthetic microbial mats in the Lake Huron basin.</title>
        <authorList>
            <person name="Sharrar A.M."/>
            <person name="Flood B.E."/>
            <person name="Bailey J.V."/>
            <person name="Jones D.S."/>
            <person name="Biddanda B."/>
            <person name="Ruberg S.A."/>
            <person name="Marcus D.N."/>
            <person name="Dick G.J."/>
        </authorList>
    </citation>
    <scope>NUCLEOTIDE SEQUENCE [LARGE SCALE GENOMIC DNA]</scope>
    <source>
        <strain evidence="2">A8</strain>
    </source>
</reference>
<dbReference type="Proteomes" id="UP000192491">
    <property type="component" value="Unassembled WGS sequence"/>
</dbReference>
<name>A0A1Y1QAS7_9GAMM</name>
<accession>A0A1Y1QAS7</accession>